<sequence length="226" mass="25901">MAENPLDTLQGAEEYKQSILGNIRELEQDILNEGKKMPKALEKASKKGDWSDVERINHSIGRSLKWKKDWTDELANAKHAVERASWIESGYGVIVQFLDKAFIEEMDWYRRLVAEYGDTAMTNKEREDLVTKGELTKVEVMFATQTEKEAVRTFRLKMVERYYALISHVEKKAGKIVNAQGLQINQKGGIDGLVEGETATVHVETIPAWGTVQRFHYRTLVKEVKK</sequence>
<dbReference type="RefSeq" id="WP_098316975.1">
    <property type="nucleotide sequence ID" value="NZ_NTYF01000023.1"/>
</dbReference>
<dbReference type="EMBL" id="NTYF01000023">
    <property type="protein sequence ID" value="PER55630.1"/>
    <property type="molecule type" value="Genomic_DNA"/>
</dbReference>
<gene>
    <name evidence="1" type="ORF">CN495_07705</name>
</gene>
<evidence type="ECO:0000313" key="2">
    <source>
        <dbReference type="Proteomes" id="UP000219897"/>
    </source>
</evidence>
<reference evidence="1 2" key="1">
    <citation type="submission" date="2017-09" db="EMBL/GenBank/DDBJ databases">
        <title>Large-scale bioinformatics analysis of Bacillus genomes uncovers conserved roles of natural products in bacterial physiology.</title>
        <authorList>
            <consortium name="Agbiome Team Llc"/>
            <person name="Bleich R.M."/>
            <person name="Kirk G.J."/>
            <person name="Santa Maria K.C."/>
            <person name="Allen S.E."/>
            <person name="Farag S."/>
            <person name="Shank E.A."/>
            <person name="Bowers A."/>
        </authorList>
    </citation>
    <scope>NUCLEOTIDE SEQUENCE [LARGE SCALE GENOMIC DNA]</scope>
    <source>
        <strain evidence="1 2">AFS005140</strain>
    </source>
</reference>
<dbReference type="AlphaFoldDB" id="A0ABD6S9K1"/>
<protein>
    <submittedName>
        <fullName evidence="1">Uncharacterized protein</fullName>
    </submittedName>
</protein>
<dbReference type="Proteomes" id="UP000219897">
    <property type="component" value="Unassembled WGS sequence"/>
</dbReference>
<organism evidence="1 2">
    <name type="scientific">Bacillus thuringiensis</name>
    <dbReference type="NCBI Taxonomy" id="1428"/>
    <lineage>
        <taxon>Bacteria</taxon>
        <taxon>Bacillati</taxon>
        <taxon>Bacillota</taxon>
        <taxon>Bacilli</taxon>
        <taxon>Bacillales</taxon>
        <taxon>Bacillaceae</taxon>
        <taxon>Bacillus</taxon>
        <taxon>Bacillus cereus group</taxon>
    </lineage>
</organism>
<accession>A0ABD6S9K1</accession>
<comment type="caution">
    <text evidence="1">The sequence shown here is derived from an EMBL/GenBank/DDBJ whole genome shotgun (WGS) entry which is preliminary data.</text>
</comment>
<evidence type="ECO:0000313" key="1">
    <source>
        <dbReference type="EMBL" id="PER55630.1"/>
    </source>
</evidence>
<name>A0ABD6S9K1_BACTU</name>
<proteinExistence type="predicted"/>